<evidence type="ECO:0000313" key="1">
    <source>
        <dbReference type="EMBL" id="MFD1544176.1"/>
    </source>
</evidence>
<accession>A0ABW4GN03</accession>
<name>A0ABW4GN03_9ACTN</name>
<reference evidence="2" key="1">
    <citation type="journal article" date="2019" name="Int. J. Syst. Evol. Microbiol.">
        <title>The Global Catalogue of Microorganisms (GCM) 10K type strain sequencing project: providing services to taxonomists for standard genome sequencing and annotation.</title>
        <authorList>
            <consortium name="The Broad Institute Genomics Platform"/>
            <consortium name="The Broad Institute Genome Sequencing Center for Infectious Disease"/>
            <person name="Wu L."/>
            <person name="Ma J."/>
        </authorList>
    </citation>
    <scope>NUCLEOTIDE SEQUENCE [LARGE SCALE GENOMIC DNA]</scope>
    <source>
        <strain evidence="2">CGMCC 1.15399</strain>
    </source>
</reference>
<gene>
    <name evidence="1" type="ORF">ACFSJ0_44540</name>
</gene>
<proteinExistence type="predicted"/>
<dbReference type="Proteomes" id="UP001597097">
    <property type="component" value="Unassembled WGS sequence"/>
</dbReference>
<comment type="caution">
    <text evidence="1">The sequence shown here is derived from an EMBL/GenBank/DDBJ whole genome shotgun (WGS) entry which is preliminary data.</text>
</comment>
<evidence type="ECO:0008006" key="3">
    <source>
        <dbReference type="Google" id="ProtNLM"/>
    </source>
</evidence>
<evidence type="ECO:0000313" key="2">
    <source>
        <dbReference type="Proteomes" id="UP001597097"/>
    </source>
</evidence>
<dbReference type="RefSeq" id="WP_219528310.1">
    <property type="nucleotide sequence ID" value="NZ_JAHKRM010000004.1"/>
</dbReference>
<keyword evidence="2" id="KW-1185">Reference proteome</keyword>
<dbReference type="EMBL" id="JBHUCM010000043">
    <property type="protein sequence ID" value="MFD1544176.1"/>
    <property type="molecule type" value="Genomic_DNA"/>
</dbReference>
<organism evidence="1 2">
    <name type="scientific">Nonomuraea guangzhouensis</name>
    <dbReference type="NCBI Taxonomy" id="1291555"/>
    <lineage>
        <taxon>Bacteria</taxon>
        <taxon>Bacillati</taxon>
        <taxon>Actinomycetota</taxon>
        <taxon>Actinomycetes</taxon>
        <taxon>Streptosporangiales</taxon>
        <taxon>Streptosporangiaceae</taxon>
        <taxon>Nonomuraea</taxon>
    </lineage>
</organism>
<protein>
    <recommendedName>
        <fullName evidence="3">DUF1918 domain-containing protein</fullName>
    </recommendedName>
</protein>
<sequence>MSVGKSWQQPGCRVVISSMEHSPMTTRAFGSLITGRTGEVVSVMRHGRLAFVKLDGPQQDLPNGMRRWMMHWDDLTEVPR</sequence>